<dbReference type="Gene3D" id="2.20.70.10">
    <property type="match status" value="1"/>
</dbReference>
<reference evidence="9 11" key="1">
    <citation type="journal article" date="2018" name="Genome Biol. Evol.">
        <title>Multiple Roots of Fruiting Body Formation in Amoebozoa.</title>
        <authorList>
            <person name="Hillmann F."/>
            <person name="Forbes G."/>
            <person name="Novohradska S."/>
            <person name="Ferling I."/>
            <person name="Riege K."/>
            <person name="Groth M."/>
            <person name="Westermann M."/>
            <person name="Marz M."/>
            <person name="Spaller T."/>
            <person name="Winckler T."/>
            <person name="Schaap P."/>
            <person name="Glockner G."/>
        </authorList>
    </citation>
    <scope>NUCLEOTIDE SEQUENCE [LARGE SCALE GENOMIC DNA]</scope>
    <source>
        <strain evidence="9 11">Jena</strain>
    </source>
</reference>
<dbReference type="GO" id="GO:0003755">
    <property type="term" value="F:peptidyl-prolyl cis-trans isomerase activity"/>
    <property type="evidence" value="ECO:0007669"/>
    <property type="project" value="UniProtKB-UniRule"/>
</dbReference>
<feature type="compositionally biased region" description="Basic and acidic residues" evidence="6">
    <location>
        <begin position="75"/>
        <end position="84"/>
    </location>
</feature>
<dbReference type="GO" id="GO:0080090">
    <property type="term" value="P:regulation of primary metabolic process"/>
    <property type="evidence" value="ECO:0007669"/>
    <property type="project" value="UniProtKB-ARBA"/>
</dbReference>
<dbReference type="Pfam" id="PF13616">
    <property type="entry name" value="Rotamase_3"/>
    <property type="match status" value="1"/>
</dbReference>
<dbReference type="OrthoDB" id="2530521at2759"/>
<evidence type="ECO:0000313" key="11">
    <source>
        <dbReference type="Proteomes" id="UP000241769"/>
    </source>
</evidence>
<evidence type="ECO:0000256" key="6">
    <source>
        <dbReference type="SAM" id="MobiDB-lite"/>
    </source>
</evidence>
<evidence type="ECO:0000256" key="5">
    <source>
        <dbReference type="RuleBase" id="RU363014"/>
    </source>
</evidence>
<dbReference type="AlphaFoldDB" id="A0A2P6N7B1"/>
<dbReference type="InterPro" id="IPR046357">
    <property type="entry name" value="PPIase_dom_sf"/>
</dbReference>
<organism evidence="9 11">
    <name type="scientific">Planoprotostelium fungivorum</name>
    <dbReference type="NCBI Taxonomy" id="1890364"/>
    <lineage>
        <taxon>Eukaryota</taxon>
        <taxon>Amoebozoa</taxon>
        <taxon>Evosea</taxon>
        <taxon>Variosea</taxon>
        <taxon>Cavosteliida</taxon>
        <taxon>Cavosteliaceae</taxon>
        <taxon>Planoprotostelium</taxon>
    </lineage>
</organism>
<evidence type="ECO:0000256" key="1">
    <source>
        <dbReference type="ARBA" id="ARBA00000971"/>
    </source>
</evidence>
<name>A0A2P6N7B1_9EUKA</name>
<protein>
    <recommendedName>
        <fullName evidence="5">Peptidyl-prolyl cis-trans isomerase</fullName>
        <ecNumber evidence="5">5.2.1.8</ecNumber>
    </recommendedName>
</protein>
<evidence type="ECO:0000256" key="2">
    <source>
        <dbReference type="ARBA" id="ARBA00023110"/>
    </source>
</evidence>
<proteinExistence type="predicted"/>
<dbReference type="PROSITE" id="PS50020">
    <property type="entry name" value="WW_DOMAIN_2"/>
    <property type="match status" value="1"/>
</dbReference>
<dbReference type="EMBL" id="MDYQ01000100">
    <property type="protein sequence ID" value="PRP82545.1"/>
    <property type="molecule type" value="Genomic_DNA"/>
</dbReference>
<feature type="compositionally biased region" description="Basic and acidic residues" evidence="6">
    <location>
        <begin position="46"/>
        <end position="63"/>
    </location>
</feature>
<dbReference type="GO" id="GO:0005829">
    <property type="term" value="C:cytosol"/>
    <property type="evidence" value="ECO:0007669"/>
    <property type="project" value="TreeGrafter"/>
</dbReference>
<dbReference type="GO" id="GO:0005634">
    <property type="term" value="C:nucleus"/>
    <property type="evidence" value="ECO:0007669"/>
    <property type="project" value="TreeGrafter"/>
</dbReference>
<evidence type="ECO:0000256" key="3">
    <source>
        <dbReference type="ARBA" id="ARBA00023235"/>
    </source>
</evidence>
<dbReference type="SMART" id="SM00456">
    <property type="entry name" value="WW"/>
    <property type="match status" value="1"/>
</dbReference>
<feature type="compositionally biased region" description="Polar residues" evidence="6">
    <location>
        <begin position="32"/>
        <end position="45"/>
    </location>
</feature>
<accession>A0A2P6N7B1</accession>
<dbReference type="InterPro" id="IPR036020">
    <property type="entry name" value="WW_dom_sf"/>
</dbReference>
<dbReference type="FunFam" id="3.10.50.40:FF:000010">
    <property type="entry name" value="Peptidyl-prolyl cis-trans isomerase Pin1"/>
    <property type="match status" value="1"/>
</dbReference>
<dbReference type="InParanoid" id="A0A2P6N7B1"/>
<dbReference type="InterPro" id="IPR000297">
    <property type="entry name" value="PPIase_PpiC"/>
</dbReference>
<dbReference type="CDD" id="cd00201">
    <property type="entry name" value="WW"/>
    <property type="match status" value="1"/>
</dbReference>
<keyword evidence="11" id="KW-1185">Reference proteome</keyword>
<evidence type="ECO:0000259" key="7">
    <source>
        <dbReference type="PROSITE" id="PS50020"/>
    </source>
</evidence>
<dbReference type="Pfam" id="PF00397">
    <property type="entry name" value="WW"/>
    <property type="match status" value="1"/>
</dbReference>
<keyword evidence="2 4" id="KW-0697">Rotamase</keyword>
<evidence type="ECO:0000313" key="9">
    <source>
        <dbReference type="EMBL" id="PRP79829.1"/>
    </source>
</evidence>
<dbReference type="InterPro" id="IPR001202">
    <property type="entry name" value="WW_dom"/>
</dbReference>
<feature type="domain" description="PpiC" evidence="8">
    <location>
        <begin position="59"/>
        <end position="172"/>
    </location>
</feature>
<dbReference type="EC" id="5.2.1.8" evidence="5"/>
<dbReference type="PANTHER" id="PTHR10657:SF4">
    <property type="entry name" value="PEPTIDYL-PROLYL CIS-TRANS ISOMERASE-RELATED"/>
    <property type="match status" value="1"/>
</dbReference>
<dbReference type="SUPFAM" id="SSF54534">
    <property type="entry name" value="FKBP-like"/>
    <property type="match status" value="1"/>
</dbReference>
<sequence>MSEEQPKRKRQSDGGDDLPPGWVKRHSKSKNRSYYFNTENNTSSWDRPRKDTSGEEKKSEQVKASHILIKHRESRRPSSWKEENITRTSEEALEKLKVIQRQIEEEGIESFDKIAQEESDCSSAKRGGDLGYFGRGKMQKPFEDAAFALTVNEMSKEIVSTESGHHIILRTA</sequence>
<dbReference type="SUPFAM" id="SSF51045">
    <property type="entry name" value="WW domain"/>
    <property type="match status" value="1"/>
</dbReference>
<dbReference type="PROSITE" id="PS50198">
    <property type="entry name" value="PPIC_PPIASE_2"/>
    <property type="match status" value="1"/>
</dbReference>
<feature type="domain" description="WW" evidence="7">
    <location>
        <begin position="16"/>
        <end position="50"/>
    </location>
</feature>
<dbReference type="Proteomes" id="UP000241769">
    <property type="component" value="Unassembled WGS sequence"/>
</dbReference>
<dbReference type="Gene3D" id="3.10.50.40">
    <property type="match status" value="1"/>
</dbReference>
<dbReference type="STRING" id="1890364.A0A2P6N7B1"/>
<gene>
    <name evidence="10" type="ORF">PROFUN_04850</name>
    <name evidence="9" type="ORF">PROFUN_12501</name>
</gene>
<feature type="region of interest" description="Disordered" evidence="6">
    <location>
        <begin position="1"/>
        <end position="84"/>
    </location>
</feature>
<evidence type="ECO:0000259" key="8">
    <source>
        <dbReference type="PROSITE" id="PS50198"/>
    </source>
</evidence>
<evidence type="ECO:0000313" key="10">
    <source>
        <dbReference type="EMBL" id="PRP82545.1"/>
    </source>
</evidence>
<dbReference type="GO" id="GO:0060255">
    <property type="term" value="P:regulation of macromolecule metabolic process"/>
    <property type="evidence" value="ECO:0007669"/>
    <property type="project" value="UniProtKB-ARBA"/>
</dbReference>
<comment type="catalytic activity">
    <reaction evidence="1 5">
        <text>[protein]-peptidylproline (omega=180) = [protein]-peptidylproline (omega=0)</text>
        <dbReference type="Rhea" id="RHEA:16237"/>
        <dbReference type="Rhea" id="RHEA-COMP:10747"/>
        <dbReference type="Rhea" id="RHEA-COMP:10748"/>
        <dbReference type="ChEBI" id="CHEBI:83833"/>
        <dbReference type="ChEBI" id="CHEBI:83834"/>
        <dbReference type="EC" id="5.2.1.8"/>
    </reaction>
</comment>
<dbReference type="PROSITE" id="PS01159">
    <property type="entry name" value="WW_DOMAIN_1"/>
    <property type="match status" value="1"/>
</dbReference>
<dbReference type="InterPro" id="IPR051370">
    <property type="entry name" value="PPIase_Pin1"/>
</dbReference>
<dbReference type="PANTHER" id="PTHR10657">
    <property type="entry name" value="PEPTIDYL-PROLYL CIS-TRANS ISOMERASE"/>
    <property type="match status" value="1"/>
</dbReference>
<dbReference type="EMBL" id="MDYQ01000169">
    <property type="protein sequence ID" value="PRP79829.1"/>
    <property type="molecule type" value="Genomic_DNA"/>
</dbReference>
<keyword evidence="3 4" id="KW-0413">Isomerase</keyword>
<comment type="caution">
    <text evidence="9">The sequence shown here is derived from an EMBL/GenBank/DDBJ whole genome shotgun (WGS) entry which is preliminary data.</text>
</comment>
<evidence type="ECO:0000256" key="4">
    <source>
        <dbReference type="PROSITE-ProRule" id="PRU00278"/>
    </source>
</evidence>